<protein>
    <submittedName>
        <fullName evidence="3">LCP family protein</fullName>
    </submittedName>
    <submittedName>
        <fullName evidence="4">LytR family transcriptional regulator</fullName>
    </submittedName>
</protein>
<name>A0A410WUT9_9BACL</name>
<comment type="similarity">
    <text evidence="1">Belongs to the LytR/CpsA/Psr (LCP) family.</text>
</comment>
<evidence type="ECO:0000259" key="2">
    <source>
        <dbReference type="Pfam" id="PF03816"/>
    </source>
</evidence>
<dbReference type="Proteomes" id="UP000288943">
    <property type="component" value="Chromosome"/>
</dbReference>
<reference evidence="3 6" key="2">
    <citation type="submission" date="2022-05" db="EMBL/GenBank/DDBJ databases">
        <title>Genome Sequencing of Bee-Associated Microbes.</title>
        <authorList>
            <person name="Dunlap C."/>
        </authorList>
    </citation>
    <scope>NUCLEOTIDE SEQUENCE [LARGE SCALE GENOMIC DNA]</scope>
    <source>
        <strain evidence="3 6">NRRL B-23120</strain>
    </source>
</reference>
<evidence type="ECO:0000313" key="3">
    <source>
        <dbReference type="EMBL" id="MCY9594518.1"/>
    </source>
</evidence>
<reference evidence="4 5" key="1">
    <citation type="submission" date="2018-01" db="EMBL/GenBank/DDBJ databases">
        <title>The whole genome sequencing and assembly of Paenibacillus chitinolyticus KCCM 41400 strain.</title>
        <authorList>
            <person name="Kim J.-Y."/>
            <person name="Park M.-K."/>
            <person name="Lee Y.-J."/>
            <person name="Yi H."/>
            <person name="Bahn Y.-S."/>
            <person name="Kim J.F."/>
            <person name="Lee D.-W."/>
        </authorList>
    </citation>
    <scope>NUCLEOTIDE SEQUENCE [LARGE SCALE GENOMIC DNA]</scope>
    <source>
        <strain evidence="4 5">KCCM 41400</strain>
    </source>
</reference>
<dbReference type="Proteomes" id="UP001527202">
    <property type="component" value="Unassembled WGS sequence"/>
</dbReference>
<dbReference type="Gene3D" id="3.40.630.190">
    <property type="entry name" value="LCP protein"/>
    <property type="match status" value="1"/>
</dbReference>
<keyword evidence="6" id="KW-1185">Reference proteome</keyword>
<accession>A0A410WUT9</accession>
<dbReference type="EMBL" id="CP026520">
    <property type="protein sequence ID" value="QAV18236.1"/>
    <property type="molecule type" value="Genomic_DNA"/>
</dbReference>
<dbReference type="InterPro" id="IPR004474">
    <property type="entry name" value="LytR_CpsA_psr"/>
</dbReference>
<dbReference type="EMBL" id="JAMDMJ010000001">
    <property type="protein sequence ID" value="MCY9594518.1"/>
    <property type="molecule type" value="Genomic_DNA"/>
</dbReference>
<organism evidence="4 5">
    <name type="scientific">Paenibacillus chitinolyticus</name>
    <dbReference type="NCBI Taxonomy" id="79263"/>
    <lineage>
        <taxon>Bacteria</taxon>
        <taxon>Bacillati</taxon>
        <taxon>Bacillota</taxon>
        <taxon>Bacilli</taxon>
        <taxon>Bacillales</taxon>
        <taxon>Paenibacillaceae</taxon>
        <taxon>Paenibacillus</taxon>
    </lineage>
</organism>
<evidence type="ECO:0000313" key="4">
    <source>
        <dbReference type="EMBL" id="QAV18236.1"/>
    </source>
</evidence>
<dbReference type="GeneID" id="95375411"/>
<dbReference type="PANTHER" id="PTHR33392:SF6">
    <property type="entry name" value="POLYISOPRENYL-TEICHOIC ACID--PEPTIDOGLYCAN TEICHOIC ACID TRANSFERASE TAGU"/>
    <property type="match status" value="1"/>
</dbReference>
<evidence type="ECO:0000313" key="5">
    <source>
        <dbReference type="Proteomes" id="UP000288943"/>
    </source>
</evidence>
<dbReference type="InterPro" id="IPR050922">
    <property type="entry name" value="LytR/CpsA/Psr_CW_biosynth"/>
</dbReference>
<dbReference type="RefSeq" id="WP_042228577.1">
    <property type="nucleotide sequence ID" value="NZ_CP026520.1"/>
</dbReference>
<feature type="domain" description="Cell envelope-related transcriptional attenuator" evidence="2">
    <location>
        <begin position="84"/>
        <end position="230"/>
    </location>
</feature>
<evidence type="ECO:0000313" key="6">
    <source>
        <dbReference type="Proteomes" id="UP001527202"/>
    </source>
</evidence>
<proteinExistence type="inferred from homology"/>
<dbReference type="KEGG" id="pchi:PC41400_11390"/>
<dbReference type="Pfam" id="PF03816">
    <property type="entry name" value="LytR_cpsA_psr"/>
    <property type="match status" value="1"/>
</dbReference>
<dbReference type="AlphaFoldDB" id="A0A410WUT9"/>
<dbReference type="PANTHER" id="PTHR33392">
    <property type="entry name" value="POLYISOPRENYL-TEICHOIC ACID--PEPTIDOGLYCAN TEICHOIC ACID TRANSFERASE TAGU"/>
    <property type="match status" value="1"/>
</dbReference>
<evidence type="ECO:0000256" key="1">
    <source>
        <dbReference type="ARBA" id="ARBA00006068"/>
    </source>
</evidence>
<sequence>MKRERRRRRFWLWAVLPLALLLAVGGYYAWNAYHSWNMVYKERTETGVPQTTPVNPAPVRETLAKETYVFLMLGIDSGNVEQGRSDTNMLAVADSSSQKITLLSIPRDTRIRIQGHGKEKLAHAYAYGGADLAVKTVEAFFGIPVDYYVAFNFNGVKEFVDTLGGLSIDVEKNMDFDDRITHRHVYLKKGRQTLNGQQTLNYARYRGDADGDFGRMRRQQQVVRELLTQTVQYRNVAKINNLLKIMGGNVRMDIPARTIFQFASTFSALTGNDVVTMPLEATTGMIGGVSYMNITESERNRVAAELQRLIRKQPENTALPLQSYGIYDLIDPGAGNRFGRP</sequence>
<gene>
    <name evidence="3" type="ORF">M5X16_01830</name>
    <name evidence="4" type="ORF">PC41400_11390</name>
</gene>
<dbReference type="OrthoDB" id="27330at2"/>
<dbReference type="NCBIfam" id="TIGR00350">
    <property type="entry name" value="lytR_cpsA_psr"/>
    <property type="match status" value="1"/>
</dbReference>